<feature type="region of interest" description="Disordered" evidence="1">
    <location>
        <begin position="1"/>
        <end position="25"/>
    </location>
</feature>
<evidence type="ECO:0000313" key="4">
    <source>
        <dbReference type="Proteomes" id="UP001365542"/>
    </source>
</evidence>
<evidence type="ECO:0000313" key="3">
    <source>
        <dbReference type="EMBL" id="KAK6529168.1"/>
    </source>
</evidence>
<feature type="domain" description="PD-(D/E)XK nuclease-like" evidence="2">
    <location>
        <begin position="102"/>
        <end position="341"/>
    </location>
</feature>
<dbReference type="EMBL" id="JAVHJO010000014">
    <property type="protein sequence ID" value="KAK6529168.1"/>
    <property type="molecule type" value="Genomic_DNA"/>
</dbReference>
<dbReference type="Pfam" id="PF20516">
    <property type="entry name" value="PDDEXK_12"/>
    <property type="match status" value="1"/>
</dbReference>
<organism evidence="3 4">
    <name type="scientific">Orbilia ellipsospora</name>
    <dbReference type="NCBI Taxonomy" id="2528407"/>
    <lineage>
        <taxon>Eukaryota</taxon>
        <taxon>Fungi</taxon>
        <taxon>Dikarya</taxon>
        <taxon>Ascomycota</taxon>
        <taxon>Pezizomycotina</taxon>
        <taxon>Orbiliomycetes</taxon>
        <taxon>Orbiliales</taxon>
        <taxon>Orbiliaceae</taxon>
        <taxon>Orbilia</taxon>
    </lineage>
</organism>
<dbReference type="Proteomes" id="UP001365542">
    <property type="component" value="Unassembled WGS sequence"/>
</dbReference>
<proteinExistence type="predicted"/>
<protein>
    <recommendedName>
        <fullName evidence="2">PD-(D/E)XK nuclease-like domain-containing protein</fullName>
    </recommendedName>
</protein>
<dbReference type="AlphaFoldDB" id="A0AAV9X032"/>
<keyword evidence="4" id="KW-1185">Reference proteome</keyword>
<gene>
    <name evidence="3" type="ORF">TWF694_004381</name>
</gene>
<evidence type="ECO:0000259" key="2">
    <source>
        <dbReference type="Pfam" id="PF20516"/>
    </source>
</evidence>
<dbReference type="InterPro" id="IPR046797">
    <property type="entry name" value="PDDEXK_12"/>
</dbReference>
<evidence type="ECO:0000256" key="1">
    <source>
        <dbReference type="SAM" id="MobiDB-lite"/>
    </source>
</evidence>
<reference evidence="3 4" key="1">
    <citation type="submission" date="2019-10" db="EMBL/GenBank/DDBJ databases">
        <authorList>
            <person name="Palmer J.M."/>
        </authorList>
    </citation>
    <scope>NUCLEOTIDE SEQUENCE [LARGE SCALE GENOMIC DNA]</scope>
    <source>
        <strain evidence="3 4">TWF694</strain>
    </source>
</reference>
<accession>A0AAV9X032</accession>
<name>A0AAV9X032_9PEZI</name>
<comment type="caution">
    <text evidence="3">The sequence shown here is derived from an EMBL/GenBank/DDBJ whole genome shotgun (WGS) entry which is preliminary data.</text>
</comment>
<sequence length="365" mass="41335">MDSSEETLQKNDNNPSTMGAKSNEGAQVRLNKIELGKLAHRPVYFVNPGSWPKEIKLHPDINGMIANSSTNSLNREFIPPCLKERLEKDVKFDRIHPENIMEDQRNRLISAAEALRLYLEVTKIVQIAEQVEESGVGREGWSTVVEAILQMEVRNERLDMQARDPFADELVLSKSRRICPELFPELSDRTATESIDYVLSYNSENSGCERFYREFQAKHPLTKLSPFNDGGTPMIPALMVAMREQGGDSVAAHYQCALATVASVYHQITFNQSIMGPKFKERGFSYIPVPFLTVIGHNWNVHWMYQEETGKSVVIGSGVMGATSSLLEAVKLVSNLQNLRYMLGFVYWMYVHSVFGVENRDCCIM</sequence>
<feature type="compositionally biased region" description="Polar residues" evidence="1">
    <location>
        <begin position="10"/>
        <end position="20"/>
    </location>
</feature>